<dbReference type="InterPro" id="IPR004089">
    <property type="entry name" value="MCPsignal_dom"/>
</dbReference>
<dbReference type="Gene3D" id="6.10.250.1910">
    <property type="match status" value="1"/>
</dbReference>
<organism evidence="9 10">
    <name type="scientific">Halobaculum litoreum</name>
    <dbReference type="NCBI Taxonomy" id="3031998"/>
    <lineage>
        <taxon>Archaea</taxon>
        <taxon>Methanobacteriati</taxon>
        <taxon>Methanobacteriota</taxon>
        <taxon>Stenosarchaea group</taxon>
        <taxon>Halobacteria</taxon>
        <taxon>Halobacteriales</taxon>
        <taxon>Haloferacaceae</taxon>
        <taxon>Halobaculum</taxon>
    </lineage>
</organism>
<evidence type="ECO:0000259" key="7">
    <source>
        <dbReference type="PROSITE" id="PS50111"/>
    </source>
</evidence>
<dbReference type="EMBL" id="JBHSZG010000001">
    <property type="protein sequence ID" value="MFC7135829.1"/>
    <property type="molecule type" value="Genomic_DNA"/>
</dbReference>
<comment type="similarity">
    <text evidence="2">Belongs to the methyl-accepting chemotaxis (MCP) protein family.</text>
</comment>
<dbReference type="Gene3D" id="1.10.287.950">
    <property type="entry name" value="Methyl-accepting chemotaxis protein"/>
    <property type="match status" value="1"/>
</dbReference>
<feature type="transmembrane region" description="Helical" evidence="6">
    <location>
        <begin position="47"/>
        <end position="67"/>
    </location>
</feature>
<keyword evidence="1 3" id="KW-0807">Transducer</keyword>
<keyword evidence="4" id="KW-0175">Coiled coil</keyword>
<gene>
    <name evidence="9" type="ORF">ACFQRB_03025</name>
</gene>
<dbReference type="PROSITE" id="PS50885">
    <property type="entry name" value="HAMP"/>
    <property type="match status" value="2"/>
</dbReference>
<evidence type="ECO:0000313" key="10">
    <source>
        <dbReference type="Proteomes" id="UP001596368"/>
    </source>
</evidence>
<feature type="compositionally biased region" description="Low complexity" evidence="5">
    <location>
        <begin position="325"/>
        <end position="356"/>
    </location>
</feature>
<sequence length="356" mass="36653">MDLVSLLPKPLRRRMITEVLAAYAVTAAVTGGIVVGIGTATGLPVTALLAAWGVTAALFVAGGYLIARDLIDVSNGLTASARELADGDFSATFDQQRDDELGELNAALSRLRASLRDRLDEAEAARGEAAAARDRAEGVVREMRAAVDEYETAFAAAADGDLTVRLDADTDEAALGDLEAAANGMLAGLEDTVGAVEADARAVDDDSRALAAEVTDATAAIDEATDAVDDIAGAAAAQRERLDDVAGDLGDLSATVEEVAGQADGVAREVEDAAELGAAGREAASDAADEMAGISDQVATANEAVMALEDRMDEITEMVELIEGSPPRRTCSRSTPTSRPPARARRATASPSSPRR</sequence>
<dbReference type="PROSITE" id="PS50111">
    <property type="entry name" value="CHEMOTAXIS_TRANSDUC_2"/>
    <property type="match status" value="1"/>
</dbReference>
<name>A0ABD5XQA4_9EURY</name>
<feature type="region of interest" description="Disordered" evidence="5">
    <location>
        <begin position="321"/>
        <end position="356"/>
    </location>
</feature>
<proteinExistence type="inferred from homology"/>
<feature type="domain" description="Methyl-accepting transducer" evidence="7">
    <location>
        <begin position="213"/>
        <end position="324"/>
    </location>
</feature>
<dbReference type="InterPro" id="IPR003660">
    <property type="entry name" value="HAMP_dom"/>
</dbReference>
<keyword evidence="10" id="KW-1185">Reference proteome</keyword>
<comment type="caution">
    <text evidence="9">The sequence shown here is derived from an EMBL/GenBank/DDBJ whole genome shotgun (WGS) entry which is preliminary data.</text>
</comment>
<dbReference type="SUPFAM" id="SSF58104">
    <property type="entry name" value="Methyl-accepting chemotaxis protein (MCP) signaling domain"/>
    <property type="match status" value="1"/>
</dbReference>
<protein>
    <submittedName>
        <fullName evidence="9">HAMP domain-containing protein</fullName>
    </submittedName>
</protein>
<dbReference type="CDD" id="cd06225">
    <property type="entry name" value="HAMP"/>
    <property type="match status" value="1"/>
</dbReference>
<feature type="domain" description="HAMP" evidence="8">
    <location>
        <begin position="141"/>
        <end position="194"/>
    </location>
</feature>
<evidence type="ECO:0000256" key="2">
    <source>
        <dbReference type="ARBA" id="ARBA00029447"/>
    </source>
</evidence>
<evidence type="ECO:0000313" key="9">
    <source>
        <dbReference type="EMBL" id="MFC7135829.1"/>
    </source>
</evidence>
<keyword evidence="6" id="KW-1133">Transmembrane helix</keyword>
<dbReference type="Pfam" id="PF00672">
    <property type="entry name" value="HAMP"/>
    <property type="match status" value="1"/>
</dbReference>
<evidence type="ECO:0000259" key="8">
    <source>
        <dbReference type="PROSITE" id="PS50885"/>
    </source>
</evidence>
<dbReference type="AlphaFoldDB" id="A0ABD5XQA4"/>
<reference evidence="9 10" key="1">
    <citation type="journal article" date="2019" name="Int. J. Syst. Evol. Microbiol.">
        <title>The Global Catalogue of Microorganisms (GCM) 10K type strain sequencing project: providing services to taxonomists for standard genome sequencing and annotation.</title>
        <authorList>
            <consortium name="The Broad Institute Genomics Platform"/>
            <consortium name="The Broad Institute Genome Sequencing Center for Infectious Disease"/>
            <person name="Wu L."/>
            <person name="Ma J."/>
        </authorList>
    </citation>
    <scope>NUCLEOTIDE SEQUENCE [LARGE SCALE GENOMIC DNA]</scope>
    <source>
        <strain evidence="9 10">DT92</strain>
    </source>
</reference>
<accession>A0ABD5XQA4</accession>
<evidence type="ECO:0000256" key="5">
    <source>
        <dbReference type="SAM" id="MobiDB-lite"/>
    </source>
</evidence>
<evidence type="ECO:0000256" key="4">
    <source>
        <dbReference type="SAM" id="Coils"/>
    </source>
</evidence>
<evidence type="ECO:0000256" key="1">
    <source>
        <dbReference type="ARBA" id="ARBA00023224"/>
    </source>
</evidence>
<feature type="domain" description="HAMP" evidence="8">
    <location>
        <begin position="68"/>
        <end position="120"/>
    </location>
</feature>
<keyword evidence="6" id="KW-0812">Transmembrane</keyword>
<dbReference type="GO" id="GO:0007165">
    <property type="term" value="P:signal transduction"/>
    <property type="evidence" value="ECO:0007669"/>
    <property type="project" value="UniProtKB-KW"/>
</dbReference>
<dbReference type="Proteomes" id="UP001596368">
    <property type="component" value="Unassembled WGS sequence"/>
</dbReference>
<feature type="coiled-coil region" evidence="4">
    <location>
        <begin position="105"/>
        <end position="153"/>
    </location>
</feature>
<dbReference type="PANTHER" id="PTHR32089:SF112">
    <property type="entry name" value="LYSOZYME-LIKE PROTEIN-RELATED"/>
    <property type="match status" value="1"/>
</dbReference>
<dbReference type="PANTHER" id="PTHR32089">
    <property type="entry name" value="METHYL-ACCEPTING CHEMOTAXIS PROTEIN MCPB"/>
    <property type="match status" value="1"/>
</dbReference>
<feature type="transmembrane region" description="Helical" evidence="6">
    <location>
        <begin position="20"/>
        <end position="41"/>
    </location>
</feature>
<evidence type="ECO:0000256" key="6">
    <source>
        <dbReference type="SAM" id="Phobius"/>
    </source>
</evidence>
<keyword evidence="6" id="KW-0472">Membrane</keyword>
<evidence type="ECO:0000256" key="3">
    <source>
        <dbReference type="PROSITE-ProRule" id="PRU00284"/>
    </source>
</evidence>
<dbReference type="SMART" id="SM00304">
    <property type="entry name" value="HAMP"/>
    <property type="match status" value="3"/>
</dbReference>